<evidence type="ECO:0000313" key="6">
    <source>
        <dbReference type="EMBL" id="ATE54879.1"/>
    </source>
</evidence>
<dbReference type="Pfam" id="PF04616">
    <property type="entry name" value="Glyco_hydro_43"/>
    <property type="match status" value="1"/>
</dbReference>
<dbReference type="InterPro" id="IPR006710">
    <property type="entry name" value="Glyco_hydro_43"/>
</dbReference>
<organism evidence="6 7">
    <name type="scientific">Actinosynnema pretiosum</name>
    <dbReference type="NCBI Taxonomy" id="42197"/>
    <lineage>
        <taxon>Bacteria</taxon>
        <taxon>Bacillati</taxon>
        <taxon>Actinomycetota</taxon>
        <taxon>Actinomycetes</taxon>
        <taxon>Pseudonocardiales</taxon>
        <taxon>Pseudonocardiaceae</taxon>
        <taxon>Actinosynnema</taxon>
    </lineage>
</organism>
<evidence type="ECO:0000256" key="4">
    <source>
        <dbReference type="ARBA" id="ARBA00023295"/>
    </source>
</evidence>
<evidence type="ECO:0000256" key="5">
    <source>
        <dbReference type="RuleBase" id="RU361187"/>
    </source>
</evidence>
<dbReference type="SUPFAM" id="SSF75005">
    <property type="entry name" value="Arabinanase/levansucrase/invertase"/>
    <property type="match status" value="1"/>
</dbReference>
<name>A0A290Z7C9_9PSEU</name>
<dbReference type="PANTHER" id="PTHR43301:SF3">
    <property type="entry name" value="ARABINAN ENDO-1,5-ALPHA-L-ARABINOSIDASE A-RELATED"/>
    <property type="match status" value="1"/>
</dbReference>
<comment type="pathway">
    <text evidence="1">Glycan metabolism; L-arabinan degradation.</text>
</comment>
<evidence type="ECO:0000313" key="7">
    <source>
        <dbReference type="Proteomes" id="UP000218505"/>
    </source>
</evidence>
<dbReference type="RefSeq" id="WP_096494448.1">
    <property type="nucleotide sequence ID" value="NZ_CP023445.1"/>
</dbReference>
<evidence type="ECO:0000256" key="2">
    <source>
        <dbReference type="ARBA" id="ARBA00009865"/>
    </source>
</evidence>
<dbReference type="CDD" id="cd08983">
    <property type="entry name" value="GH43_Bt3655-like"/>
    <property type="match status" value="1"/>
</dbReference>
<keyword evidence="4 5" id="KW-0326">Glycosidase</keyword>
<sequence length="274" mass="30400">MHVLSYFTTDDEALHVATSPDGHHFTPLDDGAPVLRGQVGAGTLRDPFLLLGPDGLYHLLATDGWSSPRIVHATSPDLRRWSPQRLLEPMAGVTGARNAWAPEAFTDDDGVVHLLWSSVVDPDNDDHDWHHTNQEHRIWHTATRDFTEFTEPRVFFDPGYPVIDATVARADGRYVMAFKDERGENTPDTDHKNILLTTFTDPHGPLTEPTGPVTPSPVEGPSLFRRGDEWVLIFDHFLDDGYGALASADDMSTWEPTDIGMPPGMRHASVLVVP</sequence>
<dbReference type="PANTHER" id="PTHR43301">
    <property type="entry name" value="ARABINAN ENDO-1,5-ALPHA-L-ARABINOSIDASE"/>
    <property type="match status" value="1"/>
</dbReference>
<dbReference type="KEGG" id="apre:CNX65_17635"/>
<protein>
    <submittedName>
        <fullName evidence="6">Uncharacterized protein</fullName>
    </submittedName>
</protein>
<dbReference type="Gene3D" id="2.115.10.20">
    <property type="entry name" value="Glycosyl hydrolase domain, family 43"/>
    <property type="match status" value="1"/>
</dbReference>
<proteinExistence type="inferred from homology"/>
<dbReference type="Proteomes" id="UP000218505">
    <property type="component" value="Chromosome"/>
</dbReference>
<keyword evidence="3 5" id="KW-0378">Hydrolase</keyword>
<gene>
    <name evidence="6" type="ORF">CNX65_17635</name>
</gene>
<dbReference type="InterPro" id="IPR023296">
    <property type="entry name" value="Glyco_hydro_beta-prop_sf"/>
</dbReference>
<accession>A0A290Z7C9</accession>
<comment type="similarity">
    <text evidence="2 5">Belongs to the glycosyl hydrolase 43 family.</text>
</comment>
<dbReference type="EMBL" id="CP023445">
    <property type="protein sequence ID" value="ATE54879.1"/>
    <property type="molecule type" value="Genomic_DNA"/>
</dbReference>
<evidence type="ECO:0000256" key="1">
    <source>
        <dbReference type="ARBA" id="ARBA00004834"/>
    </source>
</evidence>
<reference evidence="6" key="1">
    <citation type="submission" date="2017-09" db="EMBL/GenBank/DDBJ databases">
        <title>Complete Genome Sequence of ansamitocin-producing Bacterium Actinosynnema pretiosum X47.</title>
        <authorList>
            <person name="Cao G."/>
            <person name="Zong G."/>
            <person name="Zhong C."/>
            <person name="Fu J."/>
        </authorList>
    </citation>
    <scope>NUCLEOTIDE SEQUENCE [LARGE SCALE GENOMIC DNA]</scope>
    <source>
        <strain evidence="6">X47</strain>
    </source>
</reference>
<evidence type="ECO:0000256" key="3">
    <source>
        <dbReference type="ARBA" id="ARBA00022801"/>
    </source>
</evidence>
<keyword evidence="7" id="KW-1185">Reference proteome</keyword>
<dbReference type="GO" id="GO:0004553">
    <property type="term" value="F:hydrolase activity, hydrolyzing O-glycosyl compounds"/>
    <property type="evidence" value="ECO:0007669"/>
    <property type="project" value="InterPro"/>
</dbReference>
<dbReference type="InterPro" id="IPR050727">
    <property type="entry name" value="GH43_arabinanases"/>
</dbReference>
<dbReference type="AlphaFoldDB" id="A0A290Z7C9"/>
<dbReference type="GO" id="GO:0005975">
    <property type="term" value="P:carbohydrate metabolic process"/>
    <property type="evidence" value="ECO:0007669"/>
    <property type="project" value="InterPro"/>
</dbReference>